<gene>
    <name evidence="11" type="ORF">DICPUDRAFT_147006</name>
</gene>
<dbReference type="PROSITE" id="PS50216">
    <property type="entry name" value="DHHC"/>
    <property type="match status" value="1"/>
</dbReference>
<dbReference type="EMBL" id="GL870946">
    <property type="protein sequence ID" value="EGC40165.1"/>
    <property type="molecule type" value="Genomic_DNA"/>
</dbReference>
<dbReference type="KEGG" id="dpp:DICPUDRAFT_147006"/>
<dbReference type="EC" id="2.3.1.225" evidence="8"/>
<comment type="domain">
    <text evidence="8">The DHHC domain is required for palmitoyltransferase activity.</text>
</comment>
<dbReference type="InParanoid" id="F0Z7F1"/>
<sequence>MDWLFTFIICYIIFAVFVLYTLLMGQTQFHKDGFIGWCHMFLTSGLQEFCVGCFSKICPKRLKKMSDSCYNYFMFKPNHLLQGFYLSLVAVGFFLFHKDCFPYIGTEYIPEYHRYGAYASILFTLFTFIVASYSSPNYIDEKNHKEPARSKHCRICNRCVSKFDHHCPWINNCVGRNNLRYFLLFVLSTSLLCVYGAYLSGWSMYTFIKVKDIKNLGYTKNGVWTPVPTTIIIKYLAFESRSILPLGVFCLVIAVFLLSFFFYHIYLIVRNTTTNESYKWENIKDQIKIQRLEEKLKEKEEEERKKENKSQTSSSSSSKDKEIKKRNKSNNNDNKEDKYQVEKDKVYLPLPKTFKEIKNIYNKGAYLNLMETFFPNNFK</sequence>
<keyword evidence="6" id="KW-0325">Glycoprotein</keyword>
<dbReference type="GO" id="GO:0016020">
    <property type="term" value="C:membrane"/>
    <property type="evidence" value="ECO:0007669"/>
    <property type="project" value="UniProtKB-SubCell"/>
</dbReference>
<comment type="subcellular location">
    <subcellularLocation>
        <location evidence="1">Membrane</location>
        <topology evidence="1">Multi-pass membrane protein</topology>
    </subcellularLocation>
</comment>
<evidence type="ECO:0000256" key="8">
    <source>
        <dbReference type="RuleBase" id="RU079119"/>
    </source>
</evidence>
<dbReference type="FunCoup" id="F0Z7F1">
    <property type="interactions" value="170"/>
</dbReference>
<dbReference type="Pfam" id="PF01529">
    <property type="entry name" value="DHHC"/>
    <property type="match status" value="1"/>
</dbReference>
<feature type="transmembrane region" description="Helical" evidence="8">
    <location>
        <begin position="5"/>
        <end position="22"/>
    </location>
</feature>
<evidence type="ECO:0000256" key="2">
    <source>
        <dbReference type="ARBA" id="ARBA00022679"/>
    </source>
</evidence>
<feature type="transmembrane region" description="Helical" evidence="8">
    <location>
        <begin position="79"/>
        <end position="96"/>
    </location>
</feature>
<comment type="catalytic activity">
    <reaction evidence="8">
        <text>L-cysteinyl-[protein] + hexadecanoyl-CoA = S-hexadecanoyl-L-cysteinyl-[protein] + CoA</text>
        <dbReference type="Rhea" id="RHEA:36683"/>
        <dbReference type="Rhea" id="RHEA-COMP:10131"/>
        <dbReference type="Rhea" id="RHEA-COMP:11032"/>
        <dbReference type="ChEBI" id="CHEBI:29950"/>
        <dbReference type="ChEBI" id="CHEBI:57287"/>
        <dbReference type="ChEBI" id="CHEBI:57379"/>
        <dbReference type="ChEBI" id="CHEBI:74151"/>
        <dbReference type="EC" id="2.3.1.225"/>
    </reaction>
</comment>
<accession>F0Z7F1</accession>
<evidence type="ECO:0000313" key="12">
    <source>
        <dbReference type="Proteomes" id="UP000001064"/>
    </source>
</evidence>
<dbReference type="GO" id="GO:0019706">
    <property type="term" value="F:protein-cysteine S-palmitoyltransferase activity"/>
    <property type="evidence" value="ECO:0000318"/>
    <property type="project" value="GO_Central"/>
</dbReference>
<dbReference type="GO" id="GO:0005783">
    <property type="term" value="C:endoplasmic reticulum"/>
    <property type="evidence" value="ECO:0000318"/>
    <property type="project" value="GO_Central"/>
</dbReference>
<feature type="domain" description="Palmitoyltransferase DHHC" evidence="10">
    <location>
        <begin position="135"/>
        <end position="280"/>
    </location>
</feature>
<evidence type="ECO:0000256" key="6">
    <source>
        <dbReference type="ARBA" id="ARBA00023180"/>
    </source>
</evidence>
<name>F0Z7F1_DICPU</name>
<feature type="region of interest" description="Disordered" evidence="9">
    <location>
        <begin position="300"/>
        <end position="340"/>
    </location>
</feature>
<feature type="transmembrane region" description="Helical" evidence="8">
    <location>
        <begin position="34"/>
        <end position="58"/>
    </location>
</feature>
<keyword evidence="7 8" id="KW-0012">Acyltransferase</keyword>
<evidence type="ECO:0000256" key="3">
    <source>
        <dbReference type="ARBA" id="ARBA00022692"/>
    </source>
</evidence>
<feature type="compositionally biased region" description="Basic and acidic residues" evidence="9">
    <location>
        <begin position="300"/>
        <end position="309"/>
    </location>
</feature>
<comment type="similarity">
    <text evidence="8">Belongs to the DHHC palmitoyltransferase family.</text>
</comment>
<reference evidence="12" key="1">
    <citation type="journal article" date="2011" name="Genome Biol.">
        <title>Comparative genomics of the social amoebae Dictyostelium discoideum and Dictyostelium purpureum.</title>
        <authorList>
            <consortium name="US DOE Joint Genome Institute (JGI-PGF)"/>
            <person name="Sucgang R."/>
            <person name="Kuo A."/>
            <person name="Tian X."/>
            <person name="Salerno W."/>
            <person name="Parikh A."/>
            <person name="Feasley C.L."/>
            <person name="Dalin E."/>
            <person name="Tu H."/>
            <person name="Huang E."/>
            <person name="Barry K."/>
            <person name="Lindquist E."/>
            <person name="Shapiro H."/>
            <person name="Bruce D."/>
            <person name="Schmutz J."/>
            <person name="Salamov A."/>
            <person name="Fey P."/>
            <person name="Gaudet P."/>
            <person name="Anjard C."/>
            <person name="Babu M.M."/>
            <person name="Basu S."/>
            <person name="Bushmanova Y."/>
            <person name="van der Wel H."/>
            <person name="Katoh-Kurasawa M."/>
            <person name="Dinh C."/>
            <person name="Coutinho P.M."/>
            <person name="Saito T."/>
            <person name="Elias M."/>
            <person name="Schaap P."/>
            <person name="Kay R.R."/>
            <person name="Henrissat B."/>
            <person name="Eichinger L."/>
            <person name="Rivero F."/>
            <person name="Putnam N.H."/>
            <person name="West C.M."/>
            <person name="Loomis W.F."/>
            <person name="Chisholm R.L."/>
            <person name="Shaulsky G."/>
            <person name="Strassmann J.E."/>
            <person name="Queller D.C."/>
            <person name="Kuspa A."/>
            <person name="Grigoriev I.V."/>
        </authorList>
    </citation>
    <scope>NUCLEOTIDE SEQUENCE [LARGE SCALE GENOMIC DNA]</scope>
    <source>
        <strain evidence="12">QSDP1</strain>
    </source>
</reference>
<evidence type="ECO:0000256" key="1">
    <source>
        <dbReference type="ARBA" id="ARBA00004141"/>
    </source>
</evidence>
<evidence type="ECO:0000313" key="11">
    <source>
        <dbReference type="EMBL" id="EGC40165.1"/>
    </source>
</evidence>
<dbReference type="eggNOG" id="KOG1312">
    <property type="taxonomic scope" value="Eukaryota"/>
</dbReference>
<dbReference type="OrthoDB" id="5977743at2759"/>
<feature type="transmembrane region" description="Helical" evidence="8">
    <location>
        <begin position="243"/>
        <end position="269"/>
    </location>
</feature>
<evidence type="ECO:0000256" key="7">
    <source>
        <dbReference type="ARBA" id="ARBA00023315"/>
    </source>
</evidence>
<dbReference type="VEuPathDB" id="AmoebaDB:DICPUDRAFT_147006"/>
<proteinExistence type="inferred from homology"/>
<dbReference type="RefSeq" id="XP_003283355.1">
    <property type="nucleotide sequence ID" value="XM_003283307.1"/>
</dbReference>
<dbReference type="GO" id="GO:0006612">
    <property type="term" value="P:protein targeting to membrane"/>
    <property type="evidence" value="ECO:0000318"/>
    <property type="project" value="GO_Central"/>
</dbReference>
<dbReference type="InterPro" id="IPR039859">
    <property type="entry name" value="PFA4/ZDH16/20/ERF2-like"/>
</dbReference>
<dbReference type="Proteomes" id="UP000001064">
    <property type="component" value="Unassembled WGS sequence"/>
</dbReference>
<evidence type="ECO:0000256" key="4">
    <source>
        <dbReference type="ARBA" id="ARBA00022989"/>
    </source>
</evidence>
<dbReference type="PANTHER" id="PTHR12246">
    <property type="entry name" value="PALMITOYLTRANSFERASE ZDHHC16"/>
    <property type="match status" value="1"/>
</dbReference>
<feature type="transmembrane region" description="Helical" evidence="8">
    <location>
        <begin position="116"/>
        <end position="135"/>
    </location>
</feature>
<dbReference type="InterPro" id="IPR001594">
    <property type="entry name" value="Palmitoyltrfase_DHHC"/>
</dbReference>
<keyword evidence="5 8" id="KW-0472">Membrane</keyword>
<organism evidence="11 12">
    <name type="scientific">Dictyostelium purpureum</name>
    <name type="common">Slime mold</name>
    <dbReference type="NCBI Taxonomy" id="5786"/>
    <lineage>
        <taxon>Eukaryota</taxon>
        <taxon>Amoebozoa</taxon>
        <taxon>Evosea</taxon>
        <taxon>Eumycetozoa</taxon>
        <taxon>Dictyostelia</taxon>
        <taxon>Dictyosteliales</taxon>
        <taxon>Dictyosteliaceae</taxon>
        <taxon>Dictyostelium</taxon>
    </lineage>
</organism>
<protein>
    <recommendedName>
        <fullName evidence="8">Palmitoyltransferase</fullName>
        <ecNumber evidence="8">2.3.1.225</ecNumber>
    </recommendedName>
</protein>
<evidence type="ECO:0000259" key="10">
    <source>
        <dbReference type="Pfam" id="PF01529"/>
    </source>
</evidence>
<keyword evidence="12" id="KW-1185">Reference proteome</keyword>
<dbReference type="GeneID" id="10509260"/>
<keyword evidence="3 8" id="KW-0812">Transmembrane</keyword>
<evidence type="ECO:0000256" key="9">
    <source>
        <dbReference type="SAM" id="MobiDB-lite"/>
    </source>
</evidence>
<dbReference type="AlphaFoldDB" id="F0Z7F1"/>
<dbReference type="OMA" id="FFQACKY"/>
<feature type="transmembrane region" description="Helical" evidence="8">
    <location>
        <begin position="181"/>
        <end position="199"/>
    </location>
</feature>
<keyword evidence="2 8" id="KW-0808">Transferase</keyword>
<keyword evidence="4 8" id="KW-1133">Transmembrane helix</keyword>
<dbReference type="GO" id="GO:0005794">
    <property type="term" value="C:Golgi apparatus"/>
    <property type="evidence" value="ECO:0000318"/>
    <property type="project" value="GO_Central"/>
</dbReference>
<evidence type="ECO:0000256" key="5">
    <source>
        <dbReference type="ARBA" id="ARBA00023136"/>
    </source>
</evidence>